<sequence length="468" mass="49608">MVAGMPGARPTGGRAAGRLVRLARAAAAAFICLLVVRALAGWRPASLASPSCLEGCVSAQHVPGQPAAKQKKRVGWVGHTFDARPPSGLSVLEARQVASENFGNLVWAYGAWQLVDHNATQLVPLEPPGPYTAPVEVVLLPTANMLMNASKYEAIKAYTNTVLGIAEAVTAPIVLVGVGSQVRFEDQHGGGGGGGEAAAASDFSAASTVVLHPQQVAFLRRVEQSGGLTITRRKFTAALVEGAGLAPALPLGCPSLFINHDPSLGASLKRKWEAVVAARDPKLRLAVTLPKVHKDLPPPTDLLRLLAERVLGAFPASIVVLQTADDMNTLQLLHDRHGLYLPPHRIRYFYDVESWVDGLAACCDLVWGFRIHGTMAALMAGVPGVVISRDFRIKELAEAMAVPSADILHARLDPDAFDLFDFLEGSVAGAFAGFDARRRQVARVYAREFKRLGLALHPGIAALAASTG</sequence>
<gene>
    <name evidence="2" type="ORF">CHLNCDRAFT_139033</name>
</gene>
<accession>E1ZPN2</accession>
<reference evidence="2 3" key="1">
    <citation type="journal article" date="2010" name="Plant Cell">
        <title>The Chlorella variabilis NC64A genome reveals adaptation to photosymbiosis, coevolution with viruses, and cryptic sex.</title>
        <authorList>
            <person name="Blanc G."/>
            <person name="Duncan G."/>
            <person name="Agarkova I."/>
            <person name="Borodovsky M."/>
            <person name="Gurnon J."/>
            <person name="Kuo A."/>
            <person name="Lindquist E."/>
            <person name="Lucas S."/>
            <person name="Pangilinan J."/>
            <person name="Polle J."/>
            <person name="Salamov A."/>
            <person name="Terry A."/>
            <person name="Yamada T."/>
            <person name="Dunigan D.D."/>
            <person name="Grigoriev I.V."/>
            <person name="Claverie J.M."/>
            <person name="Van Etten J.L."/>
        </authorList>
    </citation>
    <scope>NUCLEOTIDE SEQUENCE [LARGE SCALE GENOMIC DNA]</scope>
    <source>
        <strain evidence="2 3">NC64A</strain>
    </source>
</reference>
<dbReference type="GeneID" id="17351663"/>
<name>E1ZPN2_CHLVA</name>
<dbReference type="Proteomes" id="UP000008141">
    <property type="component" value="Unassembled WGS sequence"/>
</dbReference>
<dbReference type="eggNOG" id="ENOG502SB45">
    <property type="taxonomic scope" value="Eukaryota"/>
</dbReference>
<evidence type="ECO:0000259" key="1">
    <source>
        <dbReference type="Pfam" id="PF04230"/>
    </source>
</evidence>
<evidence type="ECO:0000313" key="2">
    <source>
        <dbReference type="EMBL" id="EFN52289.1"/>
    </source>
</evidence>
<dbReference type="EMBL" id="GL433857">
    <property type="protein sequence ID" value="EFN52289.1"/>
    <property type="molecule type" value="Genomic_DNA"/>
</dbReference>
<dbReference type="InParanoid" id="E1ZPN2"/>
<dbReference type="RefSeq" id="XP_005844391.1">
    <property type="nucleotide sequence ID" value="XM_005844329.1"/>
</dbReference>
<organism evidence="3">
    <name type="scientific">Chlorella variabilis</name>
    <name type="common">Green alga</name>
    <dbReference type="NCBI Taxonomy" id="554065"/>
    <lineage>
        <taxon>Eukaryota</taxon>
        <taxon>Viridiplantae</taxon>
        <taxon>Chlorophyta</taxon>
        <taxon>core chlorophytes</taxon>
        <taxon>Trebouxiophyceae</taxon>
        <taxon>Chlorellales</taxon>
        <taxon>Chlorellaceae</taxon>
        <taxon>Chlorella clade</taxon>
        <taxon>Chlorella</taxon>
    </lineage>
</organism>
<dbReference type="AlphaFoldDB" id="E1ZPN2"/>
<evidence type="ECO:0000313" key="3">
    <source>
        <dbReference type="Proteomes" id="UP000008141"/>
    </source>
</evidence>
<feature type="domain" description="Polysaccharide pyruvyl transferase" evidence="1">
    <location>
        <begin position="339"/>
        <end position="390"/>
    </location>
</feature>
<proteinExistence type="predicted"/>
<dbReference type="KEGG" id="cvr:CHLNCDRAFT_139033"/>
<dbReference type="OrthoDB" id="570834at2759"/>
<protein>
    <recommendedName>
        <fullName evidence="1">Polysaccharide pyruvyl transferase domain-containing protein</fullName>
    </recommendedName>
</protein>
<dbReference type="InterPro" id="IPR007345">
    <property type="entry name" value="Polysacch_pyruvyl_Trfase"/>
</dbReference>
<dbReference type="Pfam" id="PF04230">
    <property type="entry name" value="PS_pyruv_trans"/>
    <property type="match status" value="1"/>
</dbReference>
<keyword evidence="3" id="KW-1185">Reference proteome</keyword>